<evidence type="ECO:0000313" key="3">
    <source>
        <dbReference type="Proteomes" id="UP000027138"/>
    </source>
</evidence>
<name>A0A067JT96_JATCU</name>
<accession>A0A067JT96</accession>
<dbReference type="Proteomes" id="UP000027138">
    <property type="component" value="Unassembled WGS sequence"/>
</dbReference>
<sequence length="104" mass="11460">MSTTGRGRHLVLRIFMGCRGRTRHRATCAALPVAGPYLRPSHFQGGRAVKQKRQLFPRPPLTSPDSLTSPSTFTSRFGNFNPIPFGISREDALSDGLPPSLRID</sequence>
<organism evidence="2 3">
    <name type="scientific">Jatropha curcas</name>
    <name type="common">Barbados nut</name>
    <dbReference type="NCBI Taxonomy" id="180498"/>
    <lineage>
        <taxon>Eukaryota</taxon>
        <taxon>Viridiplantae</taxon>
        <taxon>Streptophyta</taxon>
        <taxon>Embryophyta</taxon>
        <taxon>Tracheophyta</taxon>
        <taxon>Spermatophyta</taxon>
        <taxon>Magnoliopsida</taxon>
        <taxon>eudicotyledons</taxon>
        <taxon>Gunneridae</taxon>
        <taxon>Pentapetalae</taxon>
        <taxon>rosids</taxon>
        <taxon>fabids</taxon>
        <taxon>Malpighiales</taxon>
        <taxon>Euphorbiaceae</taxon>
        <taxon>Crotonoideae</taxon>
        <taxon>Jatropheae</taxon>
        <taxon>Jatropha</taxon>
    </lineage>
</organism>
<dbReference type="OrthoDB" id="1595177at2759"/>
<evidence type="ECO:0000256" key="1">
    <source>
        <dbReference type="SAM" id="MobiDB-lite"/>
    </source>
</evidence>
<protein>
    <submittedName>
        <fullName evidence="2">Uncharacterized protein</fullName>
    </submittedName>
</protein>
<dbReference type="EMBL" id="KK914865">
    <property type="protein sequence ID" value="KDP27127.1"/>
    <property type="molecule type" value="Genomic_DNA"/>
</dbReference>
<proteinExistence type="predicted"/>
<dbReference type="STRING" id="180498.A0A067JT96"/>
<keyword evidence="3" id="KW-1185">Reference proteome</keyword>
<feature type="region of interest" description="Disordered" evidence="1">
    <location>
        <begin position="54"/>
        <end position="73"/>
    </location>
</feature>
<feature type="compositionally biased region" description="Low complexity" evidence="1">
    <location>
        <begin position="63"/>
        <end position="73"/>
    </location>
</feature>
<reference evidence="2 3" key="1">
    <citation type="journal article" date="2014" name="PLoS ONE">
        <title>Global Analysis of Gene Expression Profiles in Physic Nut (Jatropha curcas L.) Seedlings Exposed to Salt Stress.</title>
        <authorList>
            <person name="Zhang L."/>
            <person name="Zhang C."/>
            <person name="Wu P."/>
            <person name="Chen Y."/>
            <person name="Li M."/>
            <person name="Jiang H."/>
            <person name="Wu G."/>
        </authorList>
    </citation>
    <scope>NUCLEOTIDE SEQUENCE [LARGE SCALE GENOMIC DNA]</scope>
    <source>
        <strain evidence="3">cv. GZQX0401</strain>
        <tissue evidence="2">Young leaves</tissue>
    </source>
</reference>
<evidence type="ECO:0000313" key="2">
    <source>
        <dbReference type="EMBL" id="KDP27127.1"/>
    </source>
</evidence>
<dbReference type="AlphaFoldDB" id="A0A067JT96"/>
<gene>
    <name evidence="2" type="ORF">JCGZ_22036</name>
</gene>